<evidence type="ECO:0000256" key="7">
    <source>
        <dbReference type="ARBA" id="ARBA00023136"/>
    </source>
</evidence>
<dbReference type="Proteomes" id="UP000604825">
    <property type="component" value="Unassembled WGS sequence"/>
</dbReference>
<sequence length="611" mass="67507">MQPSPSPSPRRRATARALLRLFFLVALSLAALLAFVTSTPSSSSSSPGRRALRLVLPRRRQPLTTLLRAVRRDEHEARTNSPVAPRAVGQGHRSSDSSDLDAVLLPDWEVLVLLRPDDDDLPSGNATCAFPGGARSPARSLGRMPASGRRAFTCAMPRPERRHSRPFRAPRLVFATLSSLTADDEDAAPAAAAAARSLTPEMMRWSGRLVYDSAAIDGGGNVLVFAKGVNPRQGVNRDAADIRCIYYRRSTAAENGDRDVVASLPATTSAQQVFQCPAPPPSTATAAEAQLRVTLAVAGEDPIPSVATYIPPPTRRDTTTTTTKKKLICACTMVRDVAKFLREWVVYHAAVGVDRFYLYDNGSGDDLDGQVRQLSAEGFHVSTHSWPWPKTQEAGFSYAAAVHLDSCEWMAFVDVDEFIFSPDWDGSGKPTKSMLRSIVTAVEPDVGQVTLGCKDFGPSGQTKHPKEGVTQGYTCRRRAEERHKSLVRLDSVAPSLMNSVHHFELRPEFKWERSRDARVNHYKYQAWDEFKVKFRRRVSTYVADWTDRVNHGSKDRTPGLGFEAVEPARWPHKFCEVEDTLLRDVTRRWFGVGFTNKLAHRTVGGTTHSSS</sequence>
<evidence type="ECO:0000313" key="11">
    <source>
        <dbReference type="Proteomes" id="UP000604825"/>
    </source>
</evidence>
<keyword evidence="6" id="KW-1133">Transmembrane helix</keyword>
<reference evidence="10" key="1">
    <citation type="submission" date="2020-10" db="EMBL/GenBank/DDBJ databases">
        <authorList>
            <person name="Han B."/>
            <person name="Lu T."/>
            <person name="Zhao Q."/>
            <person name="Huang X."/>
            <person name="Zhao Y."/>
        </authorList>
    </citation>
    <scope>NUCLEOTIDE SEQUENCE</scope>
</reference>
<keyword evidence="4 8" id="KW-0808">Transferase</keyword>
<evidence type="ECO:0000256" key="9">
    <source>
        <dbReference type="SAM" id="MobiDB-lite"/>
    </source>
</evidence>
<comment type="similarity">
    <text evidence="2 8">Belongs to the glycosyltransferase 92 family.</text>
</comment>
<evidence type="ECO:0000256" key="4">
    <source>
        <dbReference type="ARBA" id="ARBA00022679"/>
    </source>
</evidence>
<dbReference type="GO" id="GO:0005737">
    <property type="term" value="C:cytoplasm"/>
    <property type="evidence" value="ECO:0007669"/>
    <property type="project" value="TreeGrafter"/>
</dbReference>
<evidence type="ECO:0000256" key="1">
    <source>
        <dbReference type="ARBA" id="ARBA00004167"/>
    </source>
</evidence>
<keyword evidence="11" id="KW-1185">Reference proteome</keyword>
<name>A0A811S1Q6_9POAL</name>
<dbReference type="SUPFAM" id="SSF53448">
    <property type="entry name" value="Nucleotide-diphospho-sugar transferases"/>
    <property type="match status" value="1"/>
</dbReference>
<evidence type="ECO:0000256" key="2">
    <source>
        <dbReference type="ARBA" id="ARBA00007647"/>
    </source>
</evidence>
<proteinExistence type="inferred from homology"/>
<dbReference type="GO" id="GO:0016020">
    <property type="term" value="C:membrane"/>
    <property type="evidence" value="ECO:0007669"/>
    <property type="project" value="UniProtKB-SubCell"/>
</dbReference>
<evidence type="ECO:0000256" key="5">
    <source>
        <dbReference type="ARBA" id="ARBA00022692"/>
    </source>
</evidence>
<dbReference type="AlphaFoldDB" id="A0A811S1Q6"/>
<dbReference type="EC" id="2.4.1.-" evidence="8"/>
<keyword evidence="5" id="KW-0812">Transmembrane</keyword>
<dbReference type="GO" id="GO:0016757">
    <property type="term" value="F:glycosyltransferase activity"/>
    <property type="evidence" value="ECO:0007669"/>
    <property type="project" value="UniProtKB-UniRule"/>
</dbReference>
<dbReference type="InterPro" id="IPR029044">
    <property type="entry name" value="Nucleotide-diphossugar_trans"/>
</dbReference>
<evidence type="ECO:0000256" key="8">
    <source>
        <dbReference type="RuleBase" id="RU366017"/>
    </source>
</evidence>
<dbReference type="OrthoDB" id="2526284at2759"/>
<keyword evidence="3 8" id="KW-0328">Glycosyltransferase</keyword>
<feature type="region of interest" description="Disordered" evidence="9">
    <location>
        <begin position="73"/>
        <end position="98"/>
    </location>
</feature>
<protein>
    <recommendedName>
        <fullName evidence="8">Glycosyltransferase family 92 protein</fullName>
        <ecNumber evidence="8">2.4.1.-</ecNumber>
    </recommendedName>
</protein>
<evidence type="ECO:0000256" key="6">
    <source>
        <dbReference type="ARBA" id="ARBA00022989"/>
    </source>
</evidence>
<comment type="subcellular location">
    <subcellularLocation>
        <location evidence="1">Membrane</location>
        <topology evidence="1">Single-pass membrane protein</topology>
    </subcellularLocation>
</comment>
<dbReference type="InterPro" id="IPR008166">
    <property type="entry name" value="Glyco_transf_92"/>
</dbReference>
<keyword evidence="7" id="KW-0472">Membrane</keyword>
<dbReference type="Pfam" id="PF01697">
    <property type="entry name" value="Glyco_transf_92"/>
    <property type="match status" value="1"/>
</dbReference>
<gene>
    <name evidence="10" type="ORF">NCGR_LOCUS59389</name>
</gene>
<evidence type="ECO:0000256" key="3">
    <source>
        <dbReference type="ARBA" id="ARBA00022676"/>
    </source>
</evidence>
<dbReference type="PANTHER" id="PTHR21461">
    <property type="entry name" value="GLYCOSYLTRANSFERASE FAMILY 92 PROTEIN"/>
    <property type="match status" value="1"/>
</dbReference>
<dbReference type="PANTHER" id="PTHR21461:SF69">
    <property type="entry name" value="GLYCOSYLTRANSFERASE FAMILY 92 PROTEIN"/>
    <property type="match status" value="1"/>
</dbReference>
<organism evidence="10 11">
    <name type="scientific">Miscanthus lutarioriparius</name>
    <dbReference type="NCBI Taxonomy" id="422564"/>
    <lineage>
        <taxon>Eukaryota</taxon>
        <taxon>Viridiplantae</taxon>
        <taxon>Streptophyta</taxon>
        <taxon>Embryophyta</taxon>
        <taxon>Tracheophyta</taxon>
        <taxon>Spermatophyta</taxon>
        <taxon>Magnoliopsida</taxon>
        <taxon>Liliopsida</taxon>
        <taxon>Poales</taxon>
        <taxon>Poaceae</taxon>
        <taxon>PACMAD clade</taxon>
        <taxon>Panicoideae</taxon>
        <taxon>Andropogonodae</taxon>
        <taxon>Andropogoneae</taxon>
        <taxon>Saccharinae</taxon>
        <taxon>Miscanthus</taxon>
    </lineage>
</organism>
<evidence type="ECO:0000313" key="10">
    <source>
        <dbReference type="EMBL" id="CAD6335291.1"/>
    </source>
</evidence>
<comment type="caution">
    <text evidence="10">The sequence shown here is derived from an EMBL/GenBank/DDBJ whole genome shotgun (WGS) entry which is preliminary data.</text>
</comment>
<dbReference type="EMBL" id="CAJGYO010000018">
    <property type="protein sequence ID" value="CAD6335291.1"/>
    <property type="molecule type" value="Genomic_DNA"/>
</dbReference>
<accession>A0A811S1Q6</accession>